<dbReference type="AlphaFoldDB" id="A0A0G0MHQ9"/>
<organism evidence="1 2">
    <name type="scientific">Yanofskybacteria sp. (strain GW2011_GWA1_39_13)</name>
    <dbReference type="NCBI Taxonomy" id="1619019"/>
    <lineage>
        <taxon>Bacteria</taxon>
        <taxon>Candidatus Yanofskyibacteriota</taxon>
    </lineage>
</organism>
<name>A0A0G0MHQ9_YANXG</name>
<comment type="caution">
    <text evidence="1">The sequence shown here is derived from an EMBL/GenBank/DDBJ whole genome shotgun (WGS) entry which is preliminary data.</text>
</comment>
<accession>A0A0G0MHQ9</accession>
<reference evidence="1 2" key="1">
    <citation type="journal article" date="2015" name="Nature">
        <title>rRNA introns, odd ribosomes, and small enigmatic genomes across a large radiation of phyla.</title>
        <authorList>
            <person name="Brown C.T."/>
            <person name="Hug L.A."/>
            <person name="Thomas B.C."/>
            <person name="Sharon I."/>
            <person name="Castelle C.J."/>
            <person name="Singh A."/>
            <person name="Wilkins M.J."/>
            <person name="Williams K.H."/>
            <person name="Banfield J.F."/>
        </authorList>
    </citation>
    <scope>NUCLEOTIDE SEQUENCE [LARGE SCALE GENOMIC DNA]</scope>
    <source>
        <strain evidence="2">GW2011_GWA1_39_13</strain>
    </source>
</reference>
<dbReference type="Proteomes" id="UP000034845">
    <property type="component" value="Unassembled WGS sequence"/>
</dbReference>
<protein>
    <submittedName>
        <fullName evidence="1">Uncharacterized protein</fullName>
    </submittedName>
</protein>
<gene>
    <name evidence="1" type="ORF">UT29_C0001G0158</name>
</gene>
<evidence type="ECO:0000313" key="1">
    <source>
        <dbReference type="EMBL" id="KKR02678.1"/>
    </source>
</evidence>
<dbReference type="EMBL" id="LBWF01000001">
    <property type="protein sequence ID" value="KKR02678.1"/>
    <property type="molecule type" value="Genomic_DNA"/>
</dbReference>
<sequence length="64" mass="7463">MKEVDLRPGTKEFVVPTAVTRNGTNYMGPDVRVNARDVEHAKEIVRQHGHEINRHFEPKEIKKR</sequence>
<evidence type="ECO:0000313" key="2">
    <source>
        <dbReference type="Proteomes" id="UP000034845"/>
    </source>
</evidence>
<proteinExistence type="predicted"/>